<evidence type="ECO:0000313" key="1">
    <source>
        <dbReference type="EMBL" id="KAK4020885.1"/>
    </source>
</evidence>
<protein>
    <submittedName>
        <fullName evidence="1">Uncharacterized protein</fullName>
    </submittedName>
</protein>
<accession>A0ABR0A6W8</accession>
<proteinExistence type="predicted"/>
<evidence type="ECO:0000313" key="2">
    <source>
        <dbReference type="Proteomes" id="UP001234178"/>
    </source>
</evidence>
<reference evidence="1 2" key="1">
    <citation type="journal article" date="2023" name="Nucleic Acids Res.">
        <title>The hologenome of Daphnia magna reveals possible DNA methylation and microbiome-mediated evolution of the host genome.</title>
        <authorList>
            <person name="Chaturvedi A."/>
            <person name="Li X."/>
            <person name="Dhandapani V."/>
            <person name="Marshall H."/>
            <person name="Kissane S."/>
            <person name="Cuenca-Cambronero M."/>
            <person name="Asole G."/>
            <person name="Calvet F."/>
            <person name="Ruiz-Romero M."/>
            <person name="Marangio P."/>
            <person name="Guigo R."/>
            <person name="Rago D."/>
            <person name="Mirbahai L."/>
            <person name="Eastwood N."/>
            <person name="Colbourne J.K."/>
            <person name="Zhou J."/>
            <person name="Mallon E."/>
            <person name="Orsini L."/>
        </authorList>
    </citation>
    <scope>NUCLEOTIDE SEQUENCE [LARGE SCALE GENOMIC DNA]</scope>
    <source>
        <strain evidence="1">LRV0_1</strain>
    </source>
</reference>
<name>A0ABR0A6W8_9CRUS</name>
<comment type="caution">
    <text evidence="1">The sequence shown here is derived from an EMBL/GenBank/DDBJ whole genome shotgun (WGS) entry which is preliminary data.</text>
</comment>
<dbReference type="EMBL" id="JAOYFB010000036">
    <property type="protein sequence ID" value="KAK4020885.1"/>
    <property type="molecule type" value="Genomic_DNA"/>
</dbReference>
<dbReference type="Proteomes" id="UP001234178">
    <property type="component" value="Unassembled WGS sequence"/>
</dbReference>
<gene>
    <name evidence="1" type="ORF">OUZ56_002827</name>
</gene>
<sequence>MYTVYSGIHLITKRQQTVPKNDKKTFTTQENKKRRIKRRVVTCSTGSRPFSINENEAKETITSYLTVDQNADSLPMNKREIFQQQQKSQLFFSCCCFGPWLKPFVISPLDDHHRRLQPNGQQIRYREKKRASTLSVFFVLSYFSRICEM</sequence>
<organism evidence="1 2">
    <name type="scientific">Daphnia magna</name>
    <dbReference type="NCBI Taxonomy" id="35525"/>
    <lineage>
        <taxon>Eukaryota</taxon>
        <taxon>Metazoa</taxon>
        <taxon>Ecdysozoa</taxon>
        <taxon>Arthropoda</taxon>
        <taxon>Crustacea</taxon>
        <taxon>Branchiopoda</taxon>
        <taxon>Diplostraca</taxon>
        <taxon>Cladocera</taxon>
        <taxon>Anomopoda</taxon>
        <taxon>Daphniidae</taxon>
        <taxon>Daphnia</taxon>
    </lineage>
</organism>
<keyword evidence="2" id="KW-1185">Reference proteome</keyword>